<evidence type="ECO:0000313" key="2">
    <source>
        <dbReference type="EMBL" id="CAE7244448.1"/>
    </source>
</evidence>
<evidence type="ECO:0000313" key="3">
    <source>
        <dbReference type="Proteomes" id="UP000649617"/>
    </source>
</evidence>
<organism evidence="2 3">
    <name type="scientific">Symbiodinium pilosum</name>
    <name type="common">Dinoflagellate</name>
    <dbReference type="NCBI Taxonomy" id="2952"/>
    <lineage>
        <taxon>Eukaryota</taxon>
        <taxon>Sar</taxon>
        <taxon>Alveolata</taxon>
        <taxon>Dinophyceae</taxon>
        <taxon>Suessiales</taxon>
        <taxon>Symbiodiniaceae</taxon>
        <taxon>Symbiodinium</taxon>
    </lineage>
</organism>
<proteinExistence type="predicted"/>
<keyword evidence="3" id="KW-1185">Reference proteome</keyword>
<dbReference type="AlphaFoldDB" id="A0A812LE66"/>
<gene>
    <name evidence="2" type="primary">SCN10A</name>
    <name evidence="2" type="ORF">SPIL2461_LOCUS4403</name>
</gene>
<reference evidence="2" key="1">
    <citation type="submission" date="2021-02" db="EMBL/GenBank/DDBJ databases">
        <authorList>
            <person name="Dougan E. K."/>
            <person name="Rhodes N."/>
            <person name="Thang M."/>
            <person name="Chan C."/>
        </authorList>
    </citation>
    <scope>NUCLEOTIDE SEQUENCE</scope>
</reference>
<dbReference type="EMBL" id="CAJNIZ010005780">
    <property type="protein sequence ID" value="CAE7244448.1"/>
    <property type="molecule type" value="Genomic_DNA"/>
</dbReference>
<comment type="caution">
    <text evidence="2">The sequence shown here is derived from an EMBL/GenBank/DDBJ whole genome shotgun (WGS) entry which is preliminary data.</text>
</comment>
<dbReference type="Proteomes" id="UP000649617">
    <property type="component" value="Unassembled WGS sequence"/>
</dbReference>
<protein>
    <submittedName>
        <fullName evidence="2">SCN10A protein</fullName>
    </submittedName>
</protein>
<accession>A0A812LE66</accession>
<feature type="region of interest" description="Disordered" evidence="1">
    <location>
        <begin position="1"/>
        <end position="61"/>
    </location>
</feature>
<name>A0A812LE66_SYMPI</name>
<evidence type="ECO:0000256" key="1">
    <source>
        <dbReference type="SAM" id="MobiDB-lite"/>
    </source>
</evidence>
<sequence>MGLQAPPPEVAGGEDSNREPRGAGALSMPSDHITSWADESESLEPGAGDPWSTGESDGRREVRLRNLPLRPAEELKEDILRELKRLWKAALSSPEPAVESISIAEHQDESAQHLERALGG</sequence>